<dbReference type="Proteomes" id="UP000249396">
    <property type="component" value="Unassembled WGS sequence"/>
</dbReference>
<feature type="domain" description="Pvc16 N-terminal" evidence="1">
    <location>
        <begin position="5"/>
        <end position="172"/>
    </location>
</feature>
<reference evidence="2 3" key="1">
    <citation type="journal article" date="2018" name="Aquat. Microb. Ecol.">
        <title>Gammaproteobacterial methanotrophs dominate.</title>
        <authorList>
            <person name="Rissanen A.J."/>
            <person name="Saarenheimo J."/>
            <person name="Tiirola M."/>
            <person name="Peura S."/>
            <person name="Aalto S.L."/>
            <person name="Karvinen A."/>
            <person name="Nykanen H."/>
        </authorList>
    </citation>
    <scope>NUCLEOTIDE SEQUENCE [LARGE SCALE GENOMIC DNA]</scope>
    <source>
        <strain evidence="2">AMbin10</strain>
    </source>
</reference>
<evidence type="ECO:0000259" key="1">
    <source>
        <dbReference type="Pfam" id="PF14065"/>
    </source>
</evidence>
<name>A0A2W4RYL0_9GAMM</name>
<dbReference type="InterPro" id="IPR025351">
    <property type="entry name" value="Pvc16_N"/>
</dbReference>
<proteinExistence type="predicted"/>
<dbReference type="EMBL" id="QJPH01000590">
    <property type="protein sequence ID" value="PZN68980.1"/>
    <property type="molecule type" value="Genomic_DNA"/>
</dbReference>
<sequence length="188" mass="21291">MIGDVLALLKNQLNGYLTPTSTNEDLVVFLDGDQETDSASFKTNAITVLLYHIEQETASRQGDPYVRTLPNGTVQRVKPDICLNLYVLFVAKFKNYQQGLHYLSHVISFFQSHKLFNRQNAPELTADVMELGVDLVTLTAQQQHELWGMLRACYWPSLAYKVRAVAFHDKEGMPLADAVSSIERHFKS</sequence>
<dbReference type="AlphaFoldDB" id="A0A2W4RYL0"/>
<evidence type="ECO:0000313" key="3">
    <source>
        <dbReference type="Proteomes" id="UP000249396"/>
    </source>
</evidence>
<evidence type="ECO:0000313" key="2">
    <source>
        <dbReference type="EMBL" id="PZN68980.1"/>
    </source>
</evidence>
<dbReference type="Pfam" id="PF14065">
    <property type="entry name" value="Pvc16_N"/>
    <property type="match status" value="1"/>
</dbReference>
<organism evidence="2 3">
    <name type="scientific">Candidatus Methylumidiphilus alinenensis</name>
    <dbReference type="NCBI Taxonomy" id="2202197"/>
    <lineage>
        <taxon>Bacteria</taxon>
        <taxon>Pseudomonadati</taxon>
        <taxon>Pseudomonadota</taxon>
        <taxon>Gammaproteobacteria</taxon>
        <taxon>Methylococcales</taxon>
        <taxon>Candidatus Methylumidiphilus</taxon>
    </lineage>
</organism>
<comment type="caution">
    <text evidence="2">The sequence shown here is derived from an EMBL/GenBank/DDBJ whole genome shotgun (WGS) entry which is preliminary data.</text>
</comment>
<gene>
    <name evidence="2" type="ORF">DM484_30540</name>
</gene>
<accession>A0A2W4RYL0</accession>
<protein>
    <submittedName>
        <fullName evidence="2">DUF4255 domain-containing protein</fullName>
    </submittedName>
</protein>